<reference evidence="2 3" key="1">
    <citation type="journal article" date="2018" name="PLoS Genet.">
        <title>Population sequencing reveals clonal diversity and ancestral inbreeding in the grapevine cultivar Chardonnay.</title>
        <authorList>
            <person name="Roach M.J."/>
            <person name="Johnson D.L."/>
            <person name="Bohlmann J."/>
            <person name="van Vuuren H.J."/>
            <person name="Jones S.J."/>
            <person name="Pretorius I.S."/>
            <person name="Schmidt S.A."/>
            <person name="Borneman A.R."/>
        </authorList>
    </citation>
    <scope>NUCLEOTIDE SEQUENCE [LARGE SCALE GENOMIC DNA]</scope>
    <source>
        <strain evidence="3">cv. Chardonnay</strain>
        <tissue evidence="2">Leaf</tissue>
    </source>
</reference>
<proteinExistence type="predicted"/>
<evidence type="ECO:0000313" key="2">
    <source>
        <dbReference type="EMBL" id="RVW62284.1"/>
    </source>
</evidence>
<name>A0A438FQQ2_VITVI</name>
<dbReference type="Pfam" id="PF13966">
    <property type="entry name" value="zf-RVT"/>
    <property type="match status" value="1"/>
</dbReference>
<comment type="caution">
    <text evidence="2">The sequence shown here is derived from an EMBL/GenBank/DDBJ whole genome shotgun (WGS) entry which is preliminary data.</text>
</comment>
<gene>
    <name evidence="2" type="ORF">CK203_058513</name>
</gene>
<protein>
    <recommendedName>
        <fullName evidence="1">Reverse transcriptase zinc-binding domain-containing protein</fullName>
    </recommendedName>
</protein>
<evidence type="ECO:0000259" key="1">
    <source>
        <dbReference type="Pfam" id="PF13966"/>
    </source>
</evidence>
<dbReference type="EMBL" id="QGNW01000779">
    <property type="protein sequence ID" value="RVW62284.1"/>
    <property type="molecule type" value="Genomic_DNA"/>
</dbReference>
<dbReference type="AlphaFoldDB" id="A0A438FQQ2"/>
<feature type="domain" description="Reverse transcriptase zinc-binding" evidence="1">
    <location>
        <begin position="17"/>
        <end position="75"/>
    </location>
</feature>
<organism evidence="2 3">
    <name type="scientific">Vitis vinifera</name>
    <name type="common">Grape</name>
    <dbReference type="NCBI Taxonomy" id="29760"/>
    <lineage>
        <taxon>Eukaryota</taxon>
        <taxon>Viridiplantae</taxon>
        <taxon>Streptophyta</taxon>
        <taxon>Embryophyta</taxon>
        <taxon>Tracheophyta</taxon>
        <taxon>Spermatophyta</taxon>
        <taxon>Magnoliopsida</taxon>
        <taxon>eudicotyledons</taxon>
        <taxon>Gunneridae</taxon>
        <taxon>Pentapetalae</taxon>
        <taxon>rosids</taxon>
        <taxon>Vitales</taxon>
        <taxon>Vitaceae</taxon>
        <taxon>Viteae</taxon>
        <taxon>Vitis</taxon>
    </lineage>
</organism>
<sequence>MLKSCLGSHMCQEGVLEKAIKSGVNFLTWKAAWGKILTLNQINRRGWFLASHCRMCKSTKELVDHLLIHCGEAKEL</sequence>
<evidence type="ECO:0000313" key="3">
    <source>
        <dbReference type="Proteomes" id="UP000288805"/>
    </source>
</evidence>
<dbReference type="InterPro" id="IPR026960">
    <property type="entry name" value="RVT-Znf"/>
</dbReference>
<dbReference type="Proteomes" id="UP000288805">
    <property type="component" value="Unassembled WGS sequence"/>
</dbReference>
<accession>A0A438FQQ2</accession>